<feature type="compositionally biased region" description="Low complexity" evidence="6">
    <location>
        <begin position="500"/>
        <end position="512"/>
    </location>
</feature>
<comment type="caution">
    <text evidence="7">The sequence shown here is derived from an EMBL/GenBank/DDBJ whole genome shotgun (WGS) entry which is preliminary data.</text>
</comment>
<dbReference type="GO" id="GO:0005634">
    <property type="term" value="C:nucleus"/>
    <property type="evidence" value="ECO:0007669"/>
    <property type="project" value="UniProtKB-SubCell"/>
</dbReference>
<keyword evidence="3" id="KW-0238">DNA-binding</keyword>
<proteinExistence type="predicted"/>
<dbReference type="AlphaFoldDB" id="A0AAV9CZP5"/>
<keyword evidence="2" id="KW-0805">Transcription regulation</keyword>
<comment type="subcellular location">
    <subcellularLocation>
        <location evidence="1">Nucleus</location>
    </subcellularLocation>
</comment>
<name>A0AAV9CZP5_ACOCL</name>
<feature type="region of interest" description="Disordered" evidence="6">
    <location>
        <begin position="415"/>
        <end position="467"/>
    </location>
</feature>
<evidence type="ECO:0000313" key="8">
    <source>
        <dbReference type="Proteomes" id="UP001180020"/>
    </source>
</evidence>
<dbReference type="Proteomes" id="UP001180020">
    <property type="component" value="Unassembled WGS sequence"/>
</dbReference>
<sequence length="673" mass="75916">MDSEPPSIKREEEKQVNENPMNTMASSRAVGEEAAEEVRGCGDMWGGEDPTDLLSIEEDLLFGDDTFPSLPDFLSSQSSSSSASSPPNLSAPLLPSSSSSSSSSAASCAMVKMETTEDGAFPAPPPPLSSDLQPMETESMDILAQDMELFDPDDLWDPLSLFPEDDEDDNSNPTTLREEPKLPQLQEQQHRQGVQEVGNGENQRQQQQRMRLGGACDDLAMVFLEWLKNNKESISPEDLRSIKLKKSTIECAARRLGGGREGMLQLLKLILTWVQNYHLQRKCREISHHHQDVEDHQFVVSNYQYQPQQPYQAFGNPDLVVNHDPSNMNGLHNYNTLNWVPDPGSVAVHPNYAVYPNLQQTTSVNLPPPPEYQAFDLTQNSWSSLSSFSNPQMQPPPFNGGVGNPHVGQMLYHQQEPSQVVKTASATKEARKKRMARQRRFSSFHRNHNHQHHDQQQQHKQQQQLDQHLKLVNASTRSDPGNWMFWSPSPPTCSPIDVGQKPQQNRPQQQQKQQHEQKEAEMHLPELEARDGISIPMEDIGTSRIWNMRYRHAYQDFFFLLLTISYNLQMCLVFWPNNKSRMYLLENTGDFVRLNGLQEGDFIIIYSDLKCGKYMIRGVKVGQSETKGEGKGKGRAQNNSISDTGDLGSYVEKMGNDVINGVQISPAELCGDE</sequence>
<feature type="region of interest" description="Disordered" evidence="6">
    <location>
        <begin position="154"/>
        <end position="208"/>
    </location>
</feature>
<dbReference type="GO" id="GO:0003677">
    <property type="term" value="F:DNA binding"/>
    <property type="evidence" value="ECO:0007669"/>
    <property type="project" value="UniProtKB-KW"/>
</dbReference>
<feature type="region of interest" description="Disordered" evidence="6">
    <location>
        <begin position="494"/>
        <end position="520"/>
    </location>
</feature>
<evidence type="ECO:0000256" key="5">
    <source>
        <dbReference type="ARBA" id="ARBA00023242"/>
    </source>
</evidence>
<reference evidence="7" key="1">
    <citation type="journal article" date="2023" name="Nat. Commun.">
        <title>Diploid and tetraploid genomes of Acorus and the evolution of monocots.</title>
        <authorList>
            <person name="Ma L."/>
            <person name="Liu K.W."/>
            <person name="Li Z."/>
            <person name="Hsiao Y.Y."/>
            <person name="Qi Y."/>
            <person name="Fu T."/>
            <person name="Tang G.D."/>
            <person name="Zhang D."/>
            <person name="Sun W.H."/>
            <person name="Liu D.K."/>
            <person name="Li Y."/>
            <person name="Chen G.Z."/>
            <person name="Liu X.D."/>
            <person name="Liao X.Y."/>
            <person name="Jiang Y.T."/>
            <person name="Yu X."/>
            <person name="Hao Y."/>
            <person name="Huang J."/>
            <person name="Zhao X.W."/>
            <person name="Ke S."/>
            <person name="Chen Y.Y."/>
            <person name="Wu W.L."/>
            <person name="Hsu J.L."/>
            <person name="Lin Y.F."/>
            <person name="Huang M.D."/>
            <person name="Li C.Y."/>
            <person name="Huang L."/>
            <person name="Wang Z.W."/>
            <person name="Zhao X."/>
            <person name="Zhong W.Y."/>
            <person name="Peng D.H."/>
            <person name="Ahmad S."/>
            <person name="Lan S."/>
            <person name="Zhang J.S."/>
            <person name="Tsai W.C."/>
            <person name="Van de Peer Y."/>
            <person name="Liu Z.J."/>
        </authorList>
    </citation>
    <scope>NUCLEOTIDE SEQUENCE</scope>
    <source>
        <strain evidence="7">CP</strain>
    </source>
</reference>
<feature type="compositionally biased region" description="Basic and acidic residues" evidence="6">
    <location>
        <begin position="7"/>
        <end position="16"/>
    </location>
</feature>
<dbReference type="GO" id="GO:0003700">
    <property type="term" value="F:DNA-binding transcription factor activity"/>
    <property type="evidence" value="ECO:0007669"/>
    <property type="project" value="InterPro"/>
</dbReference>
<organism evidence="7 8">
    <name type="scientific">Acorus calamus</name>
    <name type="common">Sweet flag</name>
    <dbReference type="NCBI Taxonomy" id="4465"/>
    <lineage>
        <taxon>Eukaryota</taxon>
        <taxon>Viridiplantae</taxon>
        <taxon>Streptophyta</taxon>
        <taxon>Embryophyta</taxon>
        <taxon>Tracheophyta</taxon>
        <taxon>Spermatophyta</taxon>
        <taxon>Magnoliopsida</taxon>
        <taxon>Liliopsida</taxon>
        <taxon>Acoraceae</taxon>
        <taxon>Acorus</taxon>
    </lineage>
</organism>
<dbReference type="InterPro" id="IPR015300">
    <property type="entry name" value="DNA-bd_pseudobarrel_sf"/>
</dbReference>
<accession>A0AAV9CZP5</accession>
<dbReference type="Gene3D" id="2.40.330.10">
    <property type="entry name" value="DNA-binding pseudobarrel domain"/>
    <property type="match status" value="1"/>
</dbReference>
<feature type="region of interest" description="Disordered" evidence="6">
    <location>
        <begin position="624"/>
        <end position="644"/>
    </location>
</feature>
<keyword evidence="4" id="KW-0804">Transcription</keyword>
<dbReference type="PANTHER" id="PTHR31140">
    <property type="entry name" value="B3 DOMAIN-CONTAINING TRANSCRIPTION FACTOR ABI3"/>
    <property type="match status" value="1"/>
</dbReference>
<feature type="compositionally biased region" description="Low complexity" evidence="6">
    <location>
        <begin position="74"/>
        <end position="107"/>
    </location>
</feature>
<feature type="region of interest" description="Disordered" evidence="6">
    <location>
        <begin position="65"/>
        <end position="133"/>
    </location>
</feature>
<feature type="compositionally biased region" description="Polar residues" evidence="6">
    <location>
        <begin position="415"/>
        <end position="426"/>
    </location>
</feature>
<dbReference type="InterPro" id="IPR044800">
    <property type="entry name" value="LEC2-like"/>
</dbReference>
<dbReference type="EMBL" id="JAUJYO010000016">
    <property type="protein sequence ID" value="KAK1294017.1"/>
    <property type="molecule type" value="Genomic_DNA"/>
</dbReference>
<dbReference type="PANTHER" id="PTHR31140:SF81">
    <property type="entry name" value="B3 DOMAIN-CONTAINING TRANSCRIPTION FACTOR ABI3"/>
    <property type="match status" value="1"/>
</dbReference>
<evidence type="ECO:0000256" key="3">
    <source>
        <dbReference type="ARBA" id="ARBA00023125"/>
    </source>
</evidence>
<evidence type="ECO:0000256" key="1">
    <source>
        <dbReference type="ARBA" id="ARBA00004123"/>
    </source>
</evidence>
<dbReference type="SUPFAM" id="SSF101936">
    <property type="entry name" value="DNA-binding pseudobarrel domain"/>
    <property type="match status" value="1"/>
</dbReference>
<evidence type="ECO:0000256" key="6">
    <source>
        <dbReference type="SAM" id="MobiDB-lite"/>
    </source>
</evidence>
<evidence type="ECO:0000313" key="7">
    <source>
        <dbReference type="EMBL" id="KAK1294017.1"/>
    </source>
</evidence>
<feature type="compositionally biased region" description="Basic residues" evidence="6">
    <location>
        <begin position="430"/>
        <end position="451"/>
    </location>
</feature>
<feature type="region of interest" description="Disordered" evidence="6">
    <location>
        <begin position="1"/>
        <end position="52"/>
    </location>
</feature>
<evidence type="ECO:0000256" key="4">
    <source>
        <dbReference type="ARBA" id="ARBA00023163"/>
    </source>
</evidence>
<keyword evidence="8" id="KW-1185">Reference proteome</keyword>
<keyword evidence="5" id="KW-0539">Nucleus</keyword>
<evidence type="ECO:0000256" key="2">
    <source>
        <dbReference type="ARBA" id="ARBA00023015"/>
    </source>
</evidence>
<gene>
    <name evidence="7" type="primary">VP1</name>
    <name evidence="7" type="ORF">QJS10_CPA16g00602</name>
</gene>
<feature type="compositionally biased region" description="Low complexity" evidence="6">
    <location>
        <begin position="195"/>
        <end position="208"/>
    </location>
</feature>
<reference evidence="7" key="2">
    <citation type="submission" date="2023-06" db="EMBL/GenBank/DDBJ databases">
        <authorList>
            <person name="Ma L."/>
            <person name="Liu K.-W."/>
            <person name="Li Z."/>
            <person name="Hsiao Y.-Y."/>
            <person name="Qi Y."/>
            <person name="Fu T."/>
            <person name="Tang G."/>
            <person name="Zhang D."/>
            <person name="Sun W.-H."/>
            <person name="Liu D.-K."/>
            <person name="Li Y."/>
            <person name="Chen G.-Z."/>
            <person name="Liu X.-D."/>
            <person name="Liao X.-Y."/>
            <person name="Jiang Y.-T."/>
            <person name="Yu X."/>
            <person name="Hao Y."/>
            <person name="Huang J."/>
            <person name="Zhao X.-W."/>
            <person name="Ke S."/>
            <person name="Chen Y.-Y."/>
            <person name="Wu W.-L."/>
            <person name="Hsu J.-L."/>
            <person name="Lin Y.-F."/>
            <person name="Huang M.-D."/>
            <person name="Li C.-Y."/>
            <person name="Huang L."/>
            <person name="Wang Z.-W."/>
            <person name="Zhao X."/>
            <person name="Zhong W.-Y."/>
            <person name="Peng D.-H."/>
            <person name="Ahmad S."/>
            <person name="Lan S."/>
            <person name="Zhang J.-S."/>
            <person name="Tsai W.-C."/>
            <person name="Van De Peer Y."/>
            <person name="Liu Z.-J."/>
        </authorList>
    </citation>
    <scope>NUCLEOTIDE SEQUENCE</scope>
    <source>
        <strain evidence="7">CP</strain>
        <tissue evidence="7">Leaves</tissue>
    </source>
</reference>
<protein>
    <submittedName>
        <fullName evidence="7">Regulatory protein viviparous-1</fullName>
    </submittedName>
</protein>